<dbReference type="GeneID" id="18266087"/>
<protein>
    <submittedName>
        <fullName evidence="1">Glycosyltransferase</fullName>
    </submittedName>
</protein>
<gene>
    <name evidence="1" type="ORF">pv_59</name>
</gene>
<dbReference type="RefSeq" id="YP_009000961.1">
    <property type="nucleotide sequence ID" value="NC_023423.1"/>
</dbReference>
<name>W5S4I5_9VIRU</name>
<dbReference type="Pfam" id="PF13692">
    <property type="entry name" value="Glyco_trans_1_4"/>
    <property type="match status" value="1"/>
</dbReference>
<keyword evidence="2" id="KW-1185">Reference proteome</keyword>
<dbReference type="OrthoDB" id="36318at10239"/>
<dbReference type="SUPFAM" id="SSF53756">
    <property type="entry name" value="UDP-Glycosyltransferase/glycogen phosphorylase"/>
    <property type="match status" value="1"/>
</dbReference>
<dbReference type="KEGG" id="vg:18266087"/>
<sequence>MEIGLLLADEKYSEVWDKCSNGTSLVDLDASFISSFYLTNGRSEEYADKILEQARKSPEFARQLRQHFSRVERNLSKVHTQRQISILCFANAVVGTWDPNSTTSGISGSEEAVIYLAQELAKKYRVTVYANPPEKSLHRLSSSNPQYKPVESYFTDEDCSTCILWRQTDFLAARKKTSNVLFWPHDVCTSTFSVEGCDGVLWLSSEQKKQYVEKNPPLETLPSVLCGNGISLSQFSREKKGGLHKIVRKNPFSCIYASNYARGLTLLIDIWPQVRKKFPRATLDIYYGWQTWGCLNQSEITELKKKVEDCRKLGVTEHGKVGHEELAQAFGKSSLWTYPCTAYETFCITATKAQAAGCIPVVILDSALIETVEPSAPSVPLNSDSKKNYLQLLLQTMDRISNSTNQIEKERQTYINFASNWSWENCASKVETLF</sequence>
<dbReference type="Proteomes" id="UP000202176">
    <property type="component" value="Segment"/>
</dbReference>
<proteinExistence type="predicted"/>
<dbReference type="EMBL" id="KF740664">
    <property type="protein sequence ID" value="AHH01626.1"/>
    <property type="molecule type" value="Genomic_DNA"/>
</dbReference>
<organism evidence="1 2">
    <name type="scientific">Pithovirus sibericum</name>
    <dbReference type="NCBI Taxonomy" id="1450746"/>
    <lineage>
        <taxon>Viruses</taxon>
        <taxon>Pithoviruses</taxon>
        <taxon>Orthopithovirinae</taxon>
        <taxon>Alphapithovirus</taxon>
        <taxon>Alphapithovirus sibericum</taxon>
    </lineage>
</organism>
<dbReference type="Gene3D" id="3.40.50.2000">
    <property type="entry name" value="Glycogen Phosphorylase B"/>
    <property type="match status" value="1"/>
</dbReference>
<evidence type="ECO:0000313" key="2">
    <source>
        <dbReference type="Proteomes" id="UP000202176"/>
    </source>
</evidence>
<reference evidence="1 2" key="1">
    <citation type="journal article" date="2014" name="Proc. Natl. Acad. Sci. U.S.A.">
        <title>Thirty-thousand-year-old distant relative of giant icosahedral DNA viruses with a pandoravirus morphology.</title>
        <authorList>
            <person name="Legendre M."/>
            <person name="Bartoli J."/>
            <person name="Shmakova L."/>
            <person name="Jeudy S."/>
            <person name="Labadie K."/>
            <person name="Adrait A."/>
            <person name="Lescot M."/>
            <person name="Poirot O."/>
            <person name="Bertaux L."/>
            <person name="Bruley C."/>
            <person name="Coute Y."/>
            <person name="Rivkina E."/>
            <person name="Abergel C."/>
            <person name="Claverie J.M."/>
        </authorList>
    </citation>
    <scope>NUCLEOTIDE SEQUENCE [LARGE SCALE GENOMIC DNA]</scope>
    <source>
        <strain evidence="1">P1084-T</strain>
    </source>
</reference>
<accession>W5S4I5</accession>
<evidence type="ECO:0000313" key="1">
    <source>
        <dbReference type="EMBL" id="AHH01626.1"/>
    </source>
</evidence>